<proteinExistence type="predicted"/>
<dbReference type="InterPro" id="IPR050383">
    <property type="entry name" value="GlyoxalaseI/FosfomycinResist"/>
</dbReference>
<dbReference type="InterPro" id="IPR029068">
    <property type="entry name" value="Glyas_Bleomycin-R_OHBP_Dase"/>
</dbReference>
<feature type="domain" description="VOC" evidence="1">
    <location>
        <begin position="2"/>
        <end position="118"/>
    </location>
</feature>
<protein>
    <submittedName>
        <fullName evidence="2">Glyoxalase</fullName>
    </submittedName>
</protein>
<dbReference type="InterPro" id="IPR037523">
    <property type="entry name" value="VOC_core"/>
</dbReference>
<dbReference type="AlphaFoldDB" id="A0A4V1QV19"/>
<dbReference type="Proteomes" id="UP000291269">
    <property type="component" value="Unassembled WGS sequence"/>
</dbReference>
<sequence length="152" mass="17184">MKLKSMLLAVRDLQASVAFYKEVFGLRVVADFGANVTLTGGLSLQTLDTWEAFIGKKQVVFGGNDAEVYFEEDDFDAFLKKLEGAEVRYVHPPLEQSWGQRTVRLYDPDGHVLEIGENMRAVCRRFVQQGMSAEQIAVRMDIPVKDVRALLR</sequence>
<organism evidence="2 3">
    <name type="scientific">Candidatus Borkfalkia ceftriaxoniphila</name>
    <dbReference type="NCBI Taxonomy" id="2508949"/>
    <lineage>
        <taxon>Bacteria</taxon>
        <taxon>Bacillati</taxon>
        <taxon>Bacillota</taxon>
        <taxon>Clostridia</taxon>
        <taxon>Christensenellales</taxon>
        <taxon>Christensenellaceae</taxon>
        <taxon>Candidatus Borkfalkia</taxon>
    </lineage>
</organism>
<dbReference type="EMBL" id="SDOZ01000002">
    <property type="protein sequence ID" value="RXZ61116.1"/>
    <property type="molecule type" value="Genomic_DNA"/>
</dbReference>
<evidence type="ECO:0000313" key="2">
    <source>
        <dbReference type="EMBL" id="RXZ61116.1"/>
    </source>
</evidence>
<dbReference type="Pfam" id="PF12681">
    <property type="entry name" value="Glyoxalase_2"/>
    <property type="match status" value="1"/>
</dbReference>
<keyword evidence="3" id="KW-1185">Reference proteome</keyword>
<dbReference type="RefSeq" id="WP_129223476.1">
    <property type="nucleotide sequence ID" value="NZ_SDOZ01000002.1"/>
</dbReference>
<evidence type="ECO:0000313" key="3">
    <source>
        <dbReference type="Proteomes" id="UP000291269"/>
    </source>
</evidence>
<dbReference type="PANTHER" id="PTHR21366">
    <property type="entry name" value="GLYOXALASE FAMILY PROTEIN"/>
    <property type="match status" value="1"/>
</dbReference>
<evidence type="ECO:0000259" key="1">
    <source>
        <dbReference type="PROSITE" id="PS51819"/>
    </source>
</evidence>
<dbReference type="Gene3D" id="3.10.180.10">
    <property type="entry name" value="2,3-Dihydroxybiphenyl 1,2-Dioxygenase, domain 1"/>
    <property type="match status" value="1"/>
</dbReference>
<dbReference type="PROSITE" id="PS51819">
    <property type="entry name" value="VOC"/>
    <property type="match status" value="1"/>
</dbReference>
<gene>
    <name evidence="2" type="ORF">ESZ91_01665</name>
</gene>
<reference evidence="2 3" key="1">
    <citation type="journal article" date="2019" name="Gut">
        <title>Antibiotics-induced monodominance of a novel gut bacterial order.</title>
        <authorList>
            <person name="Hildebrand F."/>
            <person name="Moitinho-Silva L."/>
            <person name="Blasche S."/>
            <person name="Jahn M.T."/>
            <person name="Gossmann T.I."/>
            <person name="Heuerta-Cepas J."/>
            <person name="Hercog R."/>
            <person name="Luetge M."/>
            <person name="Bahram M."/>
            <person name="Pryszlak A."/>
            <person name="Alves R.J."/>
            <person name="Waszak S.M."/>
            <person name="Zhu A."/>
            <person name="Ye L."/>
            <person name="Costea P.I."/>
            <person name="Aalvink S."/>
            <person name="Belzer C."/>
            <person name="Forslund S.K."/>
            <person name="Sunagawa S."/>
            <person name="Hentschel U."/>
            <person name="Merten C."/>
            <person name="Patil K.R."/>
            <person name="Benes V."/>
            <person name="Bork P."/>
        </authorList>
    </citation>
    <scope>NUCLEOTIDE SEQUENCE [LARGE SCALE GENOMIC DNA]</scope>
    <source>
        <strain evidence="2 3">HDS1380</strain>
    </source>
</reference>
<name>A0A4V1QV19_9FIRM</name>
<dbReference type="InterPro" id="IPR025870">
    <property type="entry name" value="Glyoxalase-like_dom"/>
</dbReference>
<accession>A0A4V1QV19</accession>
<dbReference type="SUPFAM" id="SSF54593">
    <property type="entry name" value="Glyoxalase/Bleomycin resistance protein/Dihydroxybiphenyl dioxygenase"/>
    <property type="match status" value="1"/>
</dbReference>
<comment type="caution">
    <text evidence="2">The sequence shown here is derived from an EMBL/GenBank/DDBJ whole genome shotgun (WGS) entry which is preliminary data.</text>
</comment>
<dbReference type="OrthoDB" id="9815599at2"/>